<evidence type="ECO:0000256" key="1">
    <source>
        <dbReference type="SAM" id="Coils"/>
    </source>
</evidence>
<comment type="caution">
    <text evidence="3">The sequence shown here is derived from an EMBL/GenBank/DDBJ whole genome shotgun (WGS) entry which is preliminary data.</text>
</comment>
<evidence type="ECO:0000313" key="3">
    <source>
        <dbReference type="EMBL" id="OGM11418.1"/>
    </source>
</evidence>
<dbReference type="InterPro" id="IPR029063">
    <property type="entry name" value="SAM-dependent_MTases_sf"/>
</dbReference>
<accession>A0A1F7XAL6</accession>
<dbReference type="Pfam" id="PF08241">
    <property type="entry name" value="Methyltransf_11"/>
    <property type="match status" value="1"/>
</dbReference>
<feature type="coiled-coil region" evidence="1">
    <location>
        <begin position="18"/>
        <end position="45"/>
    </location>
</feature>
<gene>
    <name evidence="3" type="ORF">A2Z22_00875</name>
</gene>
<sequence>MGVDDIIRHEKGLGYFGNSSERRARNQSEEELNRILEKVERLGITTLDTYSGLDRTAKDLGRTKESFTSLIKGKRICDIGSGKGGLAIECALENIDAEIVSVEPAIAHPNFKSSQLETLKEKLGGNYSQEQIQNAFDAYEQNAYAGSADELPFEDDFFDIAIDNRSVTFYSAKIGRELFKKSLQEMLRIIKPKGKLLIGDAVHFLDSEDGGFQMGVIEDLGLSYEFIYKLGDKEKHKLPIGIVIAK</sequence>
<keyword evidence="1" id="KW-0175">Coiled coil</keyword>
<name>A0A1F7XAL6_9BACT</name>
<reference evidence="3 4" key="1">
    <citation type="journal article" date="2016" name="Nat. Commun.">
        <title>Thousands of microbial genomes shed light on interconnected biogeochemical processes in an aquifer system.</title>
        <authorList>
            <person name="Anantharaman K."/>
            <person name="Brown C.T."/>
            <person name="Hug L.A."/>
            <person name="Sharon I."/>
            <person name="Castelle C.J."/>
            <person name="Probst A.J."/>
            <person name="Thomas B.C."/>
            <person name="Singh A."/>
            <person name="Wilkins M.J."/>
            <person name="Karaoz U."/>
            <person name="Brodie E.L."/>
            <person name="Williams K.H."/>
            <person name="Hubbard S.S."/>
            <person name="Banfield J.F."/>
        </authorList>
    </citation>
    <scope>NUCLEOTIDE SEQUENCE [LARGE SCALE GENOMIC DNA]</scope>
</reference>
<dbReference type="AlphaFoldDB" id="A0A1F7XAL6"/>
<dbReference type="Proteomes" id="UP000177053">
    <property type="component" value="Unassembled WGS sequence"/>
</dbReference>
<organism evidence="3 4">
    <name type="scientific">Candidatus Woesebacteria bacterium RBG_16_34_12</name>
    <dbReference type="NCBI Taxonomy" id="1802480"/>
    <lineage>
        <taxon>Bacteria</taxon>
        <taxon>Candidatus Woeseibacteriota</taxon>
    </lineage>
</organism>
<dbReference type="EMBL" id="MGFS01000017">
    <property type="protein sequence ID" value="OGM11418.1"/>
    <property type="molecule type" value="Genomic_DNA"/>
</dbReference>
<dbReference type="SUPFAM" id="SSF53335">
    <property type="entry name" value="S-adenosyl-L-methionine-dependent methyltransferases"/>
    <property type="match status" value="1"/>
</dbReference>
<evidence type="ECO:0000313" key="4">
    <source>
        <dbReference type="Proteomes" id="UP000177053"/>
    </source>
</evidence>
<evidence type="ECO:0000259" key="2">
    <source>
        <dbReference type="Pfam" id="PF08241"/>
    </source>
</evidence>
<proteinExistence type="predicted"/>
<dbReference type="InterPro" id="IPR013216">
    <property type="entry name" value="Methyltransf_11"/>
</dbReference>
<protein>
    <recommendedName>
        <fullName evidence="2">Methyltransferase type 11 domain-containing protein</fullName>
    </recommendedName>
</protein>
<dbReference type="GO" id="GO:0008757">
    <property type="term" value="F:S-adenosylmethionine-dependent methyltransferase activity"/>
    <property type="evidence" value="ECO:0007669"/>
    <property type="project" value="InterPro"/>
</dbReference>
<feature type="domain" description="Methyltransferase type 11" evidence="2">
    <location>
        <begin position="120"/>
        <end position="198"/>
    </location>
</feature>
<dbReference type="Gene3D" id="3.40.50.150">
    <property type="entry name" value="Vaccinia Virus protein VP39"/>
    <property type="match status" value="1"/>
</dbReference>